<evidence type="ECO:0000259" key="3">
    <source>
        <dbReference type="PROSITE" id="PS51340"/>
    </source>
</evidence>
<proteinExistence type="predicted"/>
<keyword evidence="1" id="KW-0501">Molybdenum cofactor biosynthesis</keyword>
<feature type="region of interest" description="Disordered" evidence="2">
    <location>
        <begin position="1"/>
        <end position="45"/>
    </location>
</feature>
<dbReference type="GO" id="GO:0006777">
    <property type="term" value="P:Mo-molybdopterin cofactor biosynthetic process"/>
    <property type="evidence" value="ECO:0007669"/>
    <property type="project" value="UniProtKB-KW"/>
</dbReference>
<organism evidence="4 5">
    <name type="scientific">Gonapodya prolifera (strain JEL478)</name>
    <name type="common">Monoblepharis prolifera</name>
    <dbReference type="NCBI Taxonomy" id="1344416"/>
    <lineage>
        <taxon>Eukaryota</taxon>
        <taxon>Fungi</taxon>
        <taxon>Fungi incertae sedis</taxon>
        <taxon>Chytridiomycota</taxon>
        <taxon>Chytridiomycota incertae sedis</taxon>
        <taxon>Monoblepharidomycetes</taxon>
        <taxon>Monoblepharidales</taxon>
        <taxon>Gonapodyaceae</taxon>
        <taxon>Gonapodya</taxon>
    </lineage>
</organism>
<feature type="compositionally biased region" description="Low complexity" evidence="2">
    <location>
        <begin position="306"/>
        <end position="321"/>
    </location>
</feature>
<dbReference type="Gene3D" id="3.90.1150.10">
    <property type="entry name" value="Aspartate Aminotransferase, domain 1"/>
    <property type="match status" value="1"/>
</dbReference>
<evidence type="ECO:0000313" key="4">
    <source>
        <dbReference type="EMBL" id="KXS19396.1"/>
    </source>
</evidence>
<sequence length="1072" mass="113957">MDGAESKASANETVDSTDAGHPSLLPTAPPHTNPPSPSPAHTHKHNPRLRRAQVYFDNAGAPPVPAPLARAVSEVMSTLYGNPHSVGSPSAAVAADTVTRAREKVLAFLDTSPDEYTCIFTANATAALKLVAESIRWATPDDIRRAQKSSSPNSTLTNESTHSALNNGSSRSTLTNGSTHSTKKRKSGPSLPSASRARPRGLSFFHLRESHTSALGMREFVYQAAGVSSDDEDSGTDDDDRGGSSNGRENGHAANAWGGMDENKCRTHSQPATYPSGRGRVRAVSMDQIAAWCIHADAVVESQTEPDATTPPNTATDTNAPLHPAPSLFNLLSVPLQCNFSGRRTPPDLIRSLLLNPTAIPTLPTLTASHRATTTSISASASTSAPPIPTLILLDAAAHLSTHPLSLRHIPAHFAVLSFYKIFGCPDGLGALVVRNDALPVLWGKRYFGGGAVDGVGGGWEEHSWVRRRGDSEVGGGGVPPGWPAWASLPFSPSVPSSPSSPTLPAPSQPLPPSSAPARFEDGTLPFLSIAALSACFAHLRRLSSALPDVSPPSSPYAPAGAGTTTPRDPAAHRAMLLASSHAIMLAGACFDAMKALRHHDGTPACLLYSARPGYGRGTASSRNPSFHPNQGPLIAFNLIRPDGSLVGYTRVQTLANAWGVHVRSGCFCNTGACEVALGMEAGEMRRNLELYGHVCSDSKDLIAGRPTGALRISFGLCNTLSDVDTWIRLLRAYFTVAAPACTPVSQPAPRGSGPAVVDQLAVFPIKSCGAYVVPSGTPWPIGDSGFVMDRRFAIVDASGSALSQKRVPLMCLVRSKRVHVGSLVDGSGGWVDVEIGKEVTRLEVGAATAVATVGARVCGDRVQAVPTWSPSISCQVSSFLDIANLRFIEFSSTTARKSRLMDRSDLARHHSNASSTISFANESQFLLINRASHEDMVENLKANTRDAEMLSEDLAHVDVSCYRANIIVDGILPWIEETWVGRTIAFQGPSGRQLFRVLARCGRCSMVCVDQRTGAKGREPYGSMSRMERKERGRVTFGVHLAHVKEGSTVPFVLQTGWTIHELDTKNENEN</sequence>
<dbReference type="STRING" id="1344416.A0A139ARM6"/>
<feature type="compositionally biased region" description="Pro residues" evidence="2">
    <location>
        <begin position="502"/>
        <end position="515"/>
    </location>
</feature>
<gene>
    <name evidence="4" type="ORF">M427DRAFT_152418</name>
</gene>
<feature type="compositionally biased region" description="Polar residues" evidence="2">
    <location>
        <begin position="148"/>
        <end position="180"/>
    </location>
</feature>
<dbReference type="OrthoDB" id="10264306at2759"/>
<dbReference type="InterPro" id="IPR000192">
    <property type="entry name" value="Aminotrans_V_dom"/>
</dbReference>
<accession>A0A139ARM6</accession>
<feature type="compositionally biased region" description="Acidic residues" evidence="2">
    <location>
        <begin position="229"/>
        <end position="240"/>
    </location>
</feature>
<keyword evidence="5" id="KW-1185">Reference proteome</keyword>
<dbReference type="Proteomes" id="UP000070544">
    <property type="component" value="Unassembled WGS sequence"/>
</dbReference>
<dbReference type="GO" id="GO:0003824">
    <property type="term" value="F:catalytic activity"/>
    <property type="evidence" value="ECO:0007669"/>
    <property type="project" value="InterPro"/>
</dbReference>
<dbReference type="SUPFAM" id="SSF53383">
    <property type="entry name" value="PLP-dependent transferases"/>
    <property type="match status" value="2"/>
</dbReference>
<dbReference type="PROSITE" id="PS51340">
    <property type="entry name" value="MOSC"/>
    <property type="match status" value="1"/>
</dbReference>
<evidence type="ECO:0000256" key="1">
    <source>
        <dbReference type="ARBA" id="ARBA00023150"/>
    </source>
</evidence>
<dbReference type="InterPro" id="IPR015421">
    <property type="entry name" value="PyrdxlP-dep_Trfase_major"/>
</dbReference>
<dbReference type="GO" id="GO:0030151">
    <property type="term" value="F:molybdenum ion binding"/>
    <property type="evidence" value="ECO:0007669"/>
    <property type="project" value="InterPro"/>
</dbReference>
<evidence type="ECO:0000313" key="5">
    <source>
        <dbReference type="Proteomes" id="UP000070544"/>
    </source>
</evidence>
<feature type="region of interest" description="Disordered" evidence="2">
    <location>
        <begin position="226"/>
        <end position="262"/>
    </location>
</feature>
<feature type="region of interest" description="Disordered" evidence="2">
    <location>
        <begin position="143"/>
        <end position="197"/>
    </location>
</feature>
<dbReference type="Pfam" id="PF03476">
    <property type="entry name" value="MOSC_N"/>
    <property type="match status" value="1"/>
</dbReference>
<dbReference type="AlphaFoldDB" id="A0A139ARM6"/>
<dbReference type="InterPro" id="IPR015424">
    <property type="entry name" value="PyrdxlP-dep_Trfase"/>
</dbReference>
<dbReference type="PANTHER" id="PTHR14237:SF80">
    <property type="entry name" value="MOLYBDENUM COFACTOR SULFURASE"/>
    <property type="match status" value="1"/>
</dbReference>
<feature type="region of interest" description="Disordered" evidence="2">
    <location>
        <begin position="548"/>
        <end position="568"/>
    </location>
</feature>
<feature type="region of interest" description="Disordered" evidence="2">
    <location>
        <begin position="497"/>
        <end position="518"/>
    </location>
</feature>
<feature type="domain" description="MOSC" evidence="3">
    <location>
        <begin position="875"/>
        <end position="1064"/>
    </location>
</feature>
<feature type="compositionally biased region" description="Pro residues" evidence="2">
    <location>
        <begin position="27"/>
        <end position="38"/>
    </location>
</feature>
<dbReference type="InterPro" id="IPR005303">
    <property type="entry name" value="MOCOS_middle"/>
</dbReference>
<dbReference type="Gene3D" id="3.40.640.10">
    <property type="entry name" value="Type I PLP-dependent aspartate aminotransferase-like (Major domain)"/>
    <property type="match status" value="2"/>
</dbReference>
<evidence type="ECO:0000256" key="2">
    <source>
        <dbReference type="SAM" id="MobiDB-lite"/>
    </source>
</evidence>
<dbReference type="EMBL" id="KQ965738">
    <property type="protein sequence ID" value="KXS19396.1"/>
    <property type="molecule type" value="Genomic_DNA"/>
</dbReference>
<dbReference type="Pfam" id="PF00266">
    <property type="entry name" value="Aminotran_5"/>
    <property type="match status" value="1"/>
</dbReference>
<reference evidence="4 5" key="1">
    <citation type="journal article" date="2015" name="Genome Biol. Evol.">
        <title>Phylogenomic analyses indicate that early fungi evolved digesting cell walls of algal ancestors of land plants.</title>
        <authorList>
            <person name="Chang Y."/>
            <person name="Wang S."/>
            <person name="Sekimoto S."/>
            <person name="Aerts A.L."/>
            <person name="Choi C."/>
            <person name="Clum A."/>
            <person name="LaButti K.M."/>
            <person name="Lindquist E.A."/>
            <person name="Yee Ngan C."/>
            <person name="Ohm R.A."/>
            <person name="Salamov A.A."/>
            <person name="Grigoriev I.V."/>
            <person name="Spatafora J.W."/>
            <person name="Berbee M.L."/>
        </authorList>
    </citation>
    <scope>NUCLEOTIDE SEQUENCE [LARGE SCALE GENOMIC DNA]</scope>
    <source>
        <strain evidence="4 5">JEL478</strain>
    </source>
</reference>
<feature type="region of interest" description="Disordered" evidence="2">
    <location>
        <begin position="303"/>
        <end position="322"/>
    </location>
</feature>
<dbReference type="Pfam" id="PF03473">
    <property type="entry name" value="MOSC"/>
    <property type="match status" value="1"/>
</dbReference>
<dbReference type="SUPFAM" id="SSF141673">
    <property type="entry name" value="MOSC N-terminal domain-like"/>
    <property type="match status" value="1"/>
</dbReference>
<dbReference type="PANTHER" id="PTHR14237">
    <property type="entry name" value="MOLYBDOPTERIN COFACTOR SULFURASE MOSC"/>
    <property type="match status" value="1"/>
</dbReference>
<dbReference type="InterPro" id="IPR015422">
    <property type="entry name" value="PyrdxlP-dep_Trfase_small"/>
</dbReference>
<protein>
    <recommendedName>
        <fullName evidence="3">MOSC domain-containing protein</fullName>
    </recommendedName>
</protein>
<name>A0A139ARM6_GONPJ</name>
<dbReference type="InterPro" id="IPR005302">
    <property type="entry name" value="MoCF_Sase_C"/>
</dbReference>
<dbReference type="GO" id="GO:0030170">
    <property type="term" value="F:pyridoxal phosphate binding"/>
    <property type="evidence" value="ECO:0007669"/>
    <property type="project" value="InterPro"/>
</dbReference>